<sequence length="256" mass="28996">MTFNQTIIDDVTLHNTVSLDPKISRILLIESDFYLSSSFQRGLVEQGYDVAHVRYSDLLDPKLKSNIIGYKPDVVILDSSYSNQPTLKVIRDLRNFFDNCLVVLSSNSSEHEEVEAFQLGADEYLIKPVSSKILTVRITALLRRKKYSHKQLHVDDISLADLCLIPRSQKCLVDNKPIKLTGFEFSLLKLLLLNQGAILSRDAIYAELLGRVYNGSERTVDVRVSQLREKLLSANMKKCQIETVWGKGYMLSLVAA</sequence>
<keyword evidence="2" id="KW-0902">Two-component regulatory system</keyword>
<evidence type="ECO:0000256" key="5">
    <source>
        <dbReference type="ARBA" id="ARBA00023163"/>
    </source>
</evidence>
<dbReference type="SUPFAM" id="SSF52172">
    <property type="entry name" value="CheY-like"/>
    <property type="match status" value="1"/>
</dbReference>
<dbReference type="InterPro" id="IPR001867">
    <property type="entry name" value="OmpR/PhoB-type_DNA-bd"/>
</dbReference>
<dbReference type="Proteomes" id="UP001500021">
    <property type="component" value="Unassembled WGS sequence"/>
</dbReference>
<evidence type="ECO:0000256" key="2">
    <source>
        <dbReference type="ARBA" id="ARBA00023012"/>
    </source>
</evidence>
<dbReference type="PROSITE" id="PS50110">
    <property type="entry name" value="RESPONSE_REGULATORY"/>
    <property type="match status" value="1"/>
</dbReference>
<evidence type="ECO:0000256" key="1">
    <source>
        <dbReference type="ARBA" id="ARBA00022553"/>
    </source>
</evidence>
<accession>A0ABN1L4Q6</accession>
<evidence type="ECO:0000259" key="9">
    <source>
        <dbReference type="PROSITE" id="PS51755"/>
    </source>
</evidence>
<keyword evidence="1 6" id="KW-0597">Phosphoprotein</keyword>
<keyword evidence="3" id="KW-0805">Transcription regulation</keyword>
<name>A0ABN1L4Q6_9GAMM</name>
<dbReference type="InterPro" id="IPR039420">
    <property type="entry name" value="WalR-like"/>
</dbReference>
<dbReference type="SUPFAM" id="SSF46894">
    <property type="entry name" value="C-terminal effector domain of the bipartite response regulators"/>
    <property type="match status" value="1"/>
</dbReference>
<evidence type="ECO:0000256" key="6">
    <source>
        <dbReference type="PROSITE-ProRule" id="PRU00169"/>
    </source>
</evidence>
<protein>
    <submittedName>
        <fullName evidence="10">Response regulator</fullName>
    </submittedName>
</protein>
<keyword evidence="4 7" id="KW-0238">DNA-binding</keyword>
<dbReference type="RefSeq" id="WP_343815720.1">
    <property type="nucleotide sequence ID" value="NZ_BAAAFA010000003.1"/>
</dbReference>
<comment type="caution">
    <text evidence="10">The sequence shown here is derived from an EMBL/GenBank/DDBJ whole genome shotgun (WGS) entry which is preliminary data.</text>
</comment>
<evidence type="ECO:0000256" key="4">
    <source>
        <dbReference type="ARBA" id="ARBA00023125"/>
    </source>
</evidence>
<dbReference type="InterPro" id="IPR001789">
    <property type="entry name" value="Sig_transdc_resp-reg_receiver"/>
</dbReference>
<feature type="domain" description="OmpR/PhoB-type" evidence="9">
    <location>
        <begin position="154"/>
        <end position="253"/>
    </location>
</feature>
<evidence type="ECO:0000256" key="7">
    <source>
        <dbReference type="PROSITE-ProRule" id="PRU01091"/>
    </source>
</evidence>
<dbReference type="Gene3D" id="3.40.50.2300">
    <property type="match status" value="1"/>
</dbReference>
<reference evidence="10 11" key="1">
    <citation type="journal article" date="2019" name="Int. J. Syst. Evol. Microbiol.">
        <title>The Global Catalogue of Microorganisms (GCM) 10K type strain sequencing project: providing services to taxonomists for standard genome sequencing and annotation.</title>
        <authorList>
            <consortium name="The Broad Institute Genomics Platform"/>
            <consortium name="The Broad Institute Genome Sequencing Center for Infectious Disease"/>
            <person name="Wu L."/>
            <person name="Ma J."/>
        </authorList>
    </citation>
    <scope>NUCLEOTIDE SEQUENCE [LARGE SCALE GENOMIC DNA]</scope>
    <source>
        <strain evidence="10 11">JCM 15608</strain>
    </source>
</reference>
<feature type="domain" description="Response regulatory" evidence="8">
    <location>
        <begin position="25"/>
        <end position="142"/>
    </location>
</feature>
<dbReference type="PANTHER" id="PTHR48111">
    <property type="entry name" value="REGULATOR OF RPOS"/>
    <property type="match status" value="1"/>
</dbReference>
<dbReference type="EMBL" id="BAAAFA010000003">
    <property type="protein sequence ID" value="GAA0813941.1"/>
    <property type="molecule type" value="Genomic_DNA"/>
</dbReference>
<dbReference type="InterPro" id="IPR036388">
    <property type="entry name" value="WH-like_DNA-bd_sf"/>
</dbReference>
<dbReference type="SMART" id="SM00448">
    <property type="entry name" value="REC"/>
    <property type="match status" value="1"/>
</dbReference>
<feature type="modified residue" description="4-aspartylphosphate" evidence="6">
    <location>
        <position position="78"/>
    </location>
</feature>
<evidence type="ECO:0000313" key="11">
    <source>
        <dbReference type="Proteomes" id="UP001500021"/>
    </source>
</evidence>
<evidence type="ECO:0000256" key="3">
    <source>
        <dbReference type="ARBA" id="ARBA00023015"/>
    </source>
</evidence>
<dbReference type="PROSITE" id="PS51755">
    <property type="entry name" value="OMPR_PHOB"/>
    <property type="match status" value="1"/>
</dbReference>
<keyword evidence="5" id="KW-0804">Transcription</keyword>
<dbReference type="InterPro" id="IPR011006">
    <property type="entry name" value="CheY-like_superfamily"/>
</dbReference>
<evidence type="ECO:0000259" key="8">
    <source>
        <dbReference type="PROSITE" id="PS50110"/>
    </source>
</evidence>
<dbReference type="PANTHER" id="PTHR48111:SF21">
    <property type="entry name" value="DNA-BINDING DUAL MASTER TRANSCRIPTIONAL REGULATOR RPAA"/>
    <property type="match status" value="1"/>
</dbReference>
<dbReference type="Pfam" id="PF00486">
    <property type="entry name" value="Trans_reg_C"/>
    <property type="match status" value="1"/>
</dbReference>
<keyword evidence="11" id="KW-1185">Reference proteome</keyword>
<proteinExistence type="predicted"/>
<dbReference type="InterPro" id="IPR016032">
    <property type="entry name" value="Sig_transdc_resp-reg_C-effctor"/>
</dbReference>
<dbReference type="SMART" id="SM00862">
    <property type="entry name" value="Trans_reg_C"/>
    <property type="match status" value="1"/>
</dbReference>
<organism evidence="10 11">
    <name type="scientific">Colwellia asteriadis</name>
    <dbReference type="NCBI Taxonomy" id="517723"/>
    <lineage>
        <taxon>Bacteria</taxon>
        <taxon>Pseudomonadati</taxon>
        <taxon>Pseudomonadota</taxon>
        <taxon>Gammaproteobacteria</taxon>
        <taxon>Alteromonadales</taxon>
        <taxon>Colwelliaceae</taxon>
        <taxon>Colwellia</taxon>
    </lineage>
</organism>
<dbReference type="CDD" id="cd00383">
    <property type="entry name" value="trans_reg_C"/>
    <property type="match status" value="1"/>
</dbReference>
<gene>
    <name evidence="10" type="ORF">GCM10009111_10020</name>
</gene>
<evidence type="ECO:0000313" key="10">
    <source>
        <dbReference type="EMBL" id="GAA0813941.1"/>
    </source>
</evidence>
<dbReference type="Gene3D" id="1.10.10.10">
    <property type="entry name" value="Winged helix-like DNA-binding domain superfamily/Winged helix DNA-binding domain"/>
    <property type="match status" value="1"/>
</dbReference>
<feature type="DNA-binding region" description="OmpR/PhoB-type" evidence="7">
    <location>
        <begin position="154"/>
        <end position="253"/>
    </location>
</feature>
<dbReference type="Pfam" id="PF00072">
    <property type="entry name" value="Response_reg"/>
    <property type="match status" value="1"/>
</dbReference>